<dbReference type="InterPro" id="IPR055915">
    <property type="entry name" value="DUF7492"/>
</dbReference>
<dbReference type="EMBL" id="CVMT01000004">
    <property type="protein sequence ID" value="CRG88089.1"/>
    <property type="molecule type" value="Genomic_DNA"/>
</dbReference>
<evidence type="ECO:0000256" key="1">
    <source>
        <dbReference type="SAM" id="MobiDB-lite"/>
    </source>
</evidence>
<evidence type="ECO:0000313" key="5">
    <source>
        <dbReference type="Proteomes" id="UP000054383"/>
    </source>
</evidence>
<feature type="compositionally biased region" description="Polar residues" evidence="1">
    <location>
        <begin position="303"/>
        <end position="325"/>
    </location>
</feature>
<organism evidence="4 5">
    <name type="scientific">Talaromyces islandicus</name>
    <name type="common">Penicillium islandicum</name>
    <dbReference type="NCBI Taxonomy" id="28573"/>
    <lineage>
        <taxon>Eukaryota</taxon>
        <taxon>Fungi</taxon>
        <taxon>Dikarya</taxon>
        <taxon>Ascomycota</taxon>
        <taxon>Pezizomycotina</taxon>
        <taxon>Eurotiomycetes</taxon>
        <taxon>Eurotiomycetidae</taxon>
        <taxon>Eurotiales</taxon>
        <taxon>Trichocomaceae</taxon>
        <taxon>Talaromyces</taxon>
        <taxon>Talaromyces sect. Islandici</taxon>
    </lineage>
</organism>
<evidence type="ECO:0000256" key="2">
    <source>
        <dbReference type="SAM" id="SignalP"/>
    </source>
</evidence>
<feature type="region of interest" description="Disordered" evidence="1">
    <location>
        <begin position="303"/>
        <end position="351"/>
    </location>
</feature>
<dbReference type="OrthoDB" id="64281at2759"/>
<proteinExistence type="predicted"/>
<keyword evidence="5" id="KW-1185">Reference proteome</keyword>
<evidence type="ECO:0000313" key="4">
    <source>
        <dbReference type="EMBL" id="CRG88089.1"/>
    </source>
</evidence>
<dbReference type="Proteomes" id="UP000054383">
    <property type="component" value="Unassembled WGS sequence"/>
</dbReference>
<keyword evidence="2" id="KW-0732">Signal</keyword>
<feature type="compositionally biased region" description="Low complexity" evidence="1">
    <location>
        <begin position="326"/>
        <end position="340"/>
    </location>
</feature>
<reference evidence="4 5" key="1">
    <citation type="submission" date="2015-04" db="EMBL/GenBank/DDBJ databases">
        <authorList>
            <person name="Syromyatnikov M.Y."/>
            <person name="Popov V.N."/>
        </authorList>
    </citation>
    <scope>NUCLEOTIDE SEQUENCE [LARGE SCALE GENOMIC DNA]</scope>
    <source>
        <strain evidence="4">WF-38-12</strain>
    </source>
</reference>
<name>A0A0U1LXJ3_TALIS</name>
<accession>A0A0U1LXJ3</accession>
<feature type="domain" description="DUF7492" evidence="3">
    <location>
        <begin position="24"/>
        <end position="288"/>
    </location>
</feature>
<sequence length="406" mass="43531">MMLAIMEHGWAGLLTLIILLASLVDAHSWVEQLTVVSPNGTFIGAKGYPRGNIFRTNPSFNDQMMQWQLPSNQDDKLLPDMTICRPSQQTSNYTTDSPQLQAAPGDVIAMRYQENGHVTQPWIKSGKPAHSGTVYVYGTDQPREDDTLLAIHNVWNLDGTGGDSRGKLLSSQYFDDGQCYQIDDAIPISVHRQEEFPRKPEAGSVEGANLWCQTDIAIPNTVKSDSTYTLYWVWDWPTLNTSNTTYLPELYTTCIDINVTNSEGSSSSTNTNQGNVAFAQVTNYGNAAIQSIFENVKTLGTQTVSGTPSAADVSSPTATTGSPIVSTASSPGTGAASPSPEGNSNCDTPTTVTVSGTTVTSTISVPSIATTTIMQATTVTVTTMISPPSSSSSHPAMMIRRRALAV</sequence>
<feature type="chain" id="PRO_5006711335" description="DUF7492 domain-containing protein" evidence="2">
    <location>
        <begin position="27"/>
        <end position="406"/>
    </location>
</feature>
<dbReference type="STRING" id="28573.A0A0U1LXJ3"/>
<dbReference type="AlphaFoldDB" id="A0A0U1LXJ3"/>
<dbReference type="Pfam" id="PF24320">
    <property type="entry name" value="DUF7492"/>
    <property type="match status" value="1"/>
</dbReference>
<gene>
    <name evidence="4" type="ORF">PISL3812_05116</name>
</gene>
<feature type="signal peptide" evidence="2">
    <location>
        <begin position="1"/>
        <end position="26"/>
    </location>
</feature>
<evidence type="ECO:0000259" key="3">
    <source>
        <dbReference type="Pfam" id="PF24320"/>
    </source>
</evidence>
<protein>
    <recommendedName>
        <fullName evidence="3">DUF7492 domain-containing protein</fullName>
    </recommendedName>
</protein>
<dbReference type="OMA" id="YVPRTDP"/>